<dbReference type="EMBL" id="JBFOLK010000012">
    <property type="protein sequence ID" value="KAL2469519.1"/>
    <property type="molecule type" value="Genomic_DNA"/>
</dbReference>
<dbReference type="InterPro" id="IPR025886">
    <property type="entry name" value="PP2-like"/>
</dbReference>
<dbReference type="PANTHER" id="PTHR32278">
    <property type="entry name" value="F-BOX DOMAIN-CONTAINING PROTEIN"/>
    <property type="match status" value="1"/>
</dbReference>
<protein>
    <submittedName>
        <fullName evidence="1">Uncharacterized protein</fullName>
    </submittedName>
</protein>
<comment type="caution">
    <text evidence="1">The sequence shown here is derived from an EMBL/GenBank/DDBJ whole genome shotgun (WGS) entry which is preliminary data.</text>
</comment>
<dbReference type="Pfam" id="PF14299">
    <property type="entry name" value="PP2"/>
    <property type="match status" value="1"/>
</dbReference>
<dbReference type="AlphaFoldDB" id="A0ABD1Q001"/>
<proteinExistence type="predicted"/>
<evidence type="ECO:0000313" key="1">
    <source>
        <dbReference type="EMBL" id="KAL2469519.1"/>
    </source>
</evidence>
<organism evidence="1 2">
    <name type="scientific">Abeliophyllum distichum</name>
    <dbReference type="NCBI Taxonomy" id="126358"/>
    <lineage>
        <taxon>Eukaryota</taxon>
        <taxon>Viridiplantae</taxon>
        <taxon>Streptophyta</taxon>
        <taxon>Embryophyta</taxon>
        <taxon>Tracheophyta</taxon>
        <taxon>Spermatophyta</taxon>
        <taxon>Magnoliopsida</taxon>
        <taxon>eudicotyledons</taxon>
        <taxon>Gunneridae</taxon>
        <taxon>Pentapetalae</taxon>
        <taxon>asterids</taxon>
        <taxon>lamiids</taxon>
        <taxon>Lamiales</taxon>
        <taxon>Oleaceae</taxon>
        <taxon>Forsythieae</taxon>
        <taxon>Abeliophyllum</taxon>
    </lineage>
</organism>
<accession>A0ABD1Q001</accession>
<evidence type="ECO:0000313" key="2">
    <source>
        <dbReference type="Proteomes" id="UP001604336"/>
    </source>
</evidence>
<dbReference type="PANTHER" id="PTHR32278:SF116">
    <property type="entry name" value="F-BOX PROTEIN PP2-B10-LIKE"/>
    <property type="match status" value="1"/>
</dbReference>
<gene>
    <name evidence="1" type="ORF">Adt_37655</name>
</gene>
<reference evidence="2" key="1">
    <citation type="submission" date="2024-07" db="EMBL/GenBank/DDBJ databases">
        <title>Two chromosome-level genome assemblies of Korean endemic species Abeliophyllum distichum and Forsythia ovata (Oleaceae).</title>
        <authorList>
            <person name="Jang H."/>
        </authorList>
    </citation>
    <scope>NUCLEOTIDE SEQUENCE [LARGE SCALE GENOMIC DNA]</scope>
</reference>
<keyword evidence="2" id="KW-1185">Reference proteome</keyword>
<dbReference type="Proteomes" id="UP001604336">
    <property type="component" value="Unassembled WGS sequence"/>
</dbReference>
<sequence length="107" mass="11825">MLSPKAPYAAYLVFKLAEDFMGLGSVNGIIRFFSRENYSNAEKRATTLNLQSGGDGNGQIAMRSNSWMEVEIGNSYNDQRDYGVLDAQLLENTSYVKSGLIVVGIEF</sequence>
<name>A0ABD1Q001_9LAMI</name>